<dbReference type="NCBIfam" id="TIGR01733">
    <property type="entry name" value="AA-adenyl-dom"/>
    <property type="match status" value="2"/>
</dbReference>
<dbReference type="InterPro" id="IPR042099">
    <property type="entry name" value="ANL_N_sf"/>
</dbReference>
<dbReference type="GO" id="GO:0003824">
    <property type="term" value="F:catalytic activity"/>
    <property type="evidence" value="ECO:0007669"/>
    <property type="project" value="InterPro"/>
</dbReference>
<keyword evidence="4" id="KW-0597">Phosphoprotein</keyword>
<protein>
    <submittedName>
        <fullName evidence="7">Non-ribosomal peptide synthetase</fullName>
    </submittedName>
</protein>
<dbReference type="InterPro" id="IPR010071">
    <property type="entry name" value="AA_adenyl_dom"/>
</dbReference>
<dbReference type="InterPro" id="IPR020806">
    <property type="entry name" value="PKS_PP-bd"/>
</dbReference>
<dbReference type="SUPFAM" id="SSF53335">
    <property type="entry name" value="S-adenosyl-L-methionine-dependent methyltransferases"/>
    <property type="match status" value="1"/>
</dbReference>
<dbReference type="PROSITE" id="PS50075">
    <property type="entry name" value="CARRIER"/>
    <property type="match status" value="2"/>
</dbReference>
<feature type="domain" description="Carrier" evidence="6">
    <location>
        <begin position="2096"/>
        <end position="2171"/>
    </location>
</feature>
<evidence type="ECO:0000313" key="7">
    <source>
        <dbReference type="EMBL" id="RXE59152.1"/>
    </source>
</evidence>
<dbReference type="Gene3D" id="3.30.559.30">
    <property type="entry name" value="Nonribosomal peptide synthetase, condensation domain"/>
    <property type="match status" value="3"/>
</dbReference>
<dbReference type="Gene3D" id="1.10.1200.10">
    <property type="entry name" value="ACP-like"/>
    <property type="match status" value="2"/>
</dbReference>
<evidence type="ECO:0000256" key="2">
    <source>
        <dbReference type="ARBA" id="ARBA00006432"/>
    </source>
</evidence>
<dbReference type="CDD" id="cd02440">
    <property type="entry name" value="AdoMet_MTases"/>
    <property type="match status" value="1"/>
</dbReference>
<dbReference type="Pfam" id="PF13193">
    <property type="entry name" value="AMP-binding_C"/>
    <property type="match status" value="2"/>
</dbReference>
<dbReference type="RefSeq" id="WP_069194360.1">
    <property type="nucleotide sequence ID" value="NZ_RLII01000008.1"/>
</dbReference>
<dbReference type="GO" id="GO:0044550">
    <property type="term" value="P:secondary metabolite biosynthetic process"/>
    <property type="evidence" value="ECO:0007669"/>
    <property type="project" value="UniProtKB-ARBA"/>
</dbReference>
<dbReference type="InterPro" id="IPR006162">
    <property type="entry name" value="Ppantetheine_attach_site"/>
</dbReference>
<dbReference type="InterPro" id="IPR000873">
    <property type="entry name" value="AMP-dep_synth/lig_dom"/>
</dbReference>
<evidence type="ECO:0000256" key="5">
    <source>
        <dbReference type="ARBA" id="ARBA00023194"/>
    </source>
</evidence>
<dbReference type="Pfam" id="PF00550">
    <property type="entry name" value="PP-binding"/>
    <property type="match status" value="2"/>
</dbReference>
<dbReference type="InterPro" id="IPR023213">
    <property type="entry name" value="CAT-like_dom_sf"/>
</dbReference>
<dbReference type="FunFam" id="2.30.38.10:FF:000001">
    <property type="entry name" value="Non-ribosomal peptide synthetase PvdI"/>
    <property type="match status" value="2"/>
</dbReference>
<dbReference type="PROSITE" id="PS00455">
    <property type="entry name" value="AMP_BINDING"/>
    <property type="match status" value="2"/>
</dbReference>
<dbReference type="EMBL" id="RLII01000008">
    <property type="protein sequence ID" value="RXE59152.1"/>
    <property type="molecule type" value="Genomic_DNA"/>
</dbReference>
<dbReference type="InterPro" id="IPR025714">
    <property type="entry name" value="Methyltranfer_dom"/>
</dbReference>
<dbReference type="InterPro" id="IPR036736">
    <property type="entry name" value="ACP-like_sf"/>
</dbReference>
<dbReference type="GO" id="GO:0031177">
    <property type="term" value="F:phosphopantetheine binding"/>
    <property type="evidence" value="ECO:0007669"/>
    <property type="project" value="InterPro"/>
</dbReference>
<dbReference type="SUPFAM" id="SSF56801">
    <property type="entry name" value="Acetyl-CoA synthetase-like"/>
    <property type="match status" value="2"/>
</dbReference>
<dbReference type="OrthoDB" id="9765680at2"/>
<evidence type="ECO:0000259" key="6">
    <source>
        <dbReference type="PROSITE" id="PS50075"/>
    </source>
</evidence>
<dbReference type="FunFam" id="3.30.300.30:FF:000010">
    <property type="entry name" value="Enterobactin synthetase component F"/>
    <property type="match status" value="1"/>
</dbReference>
<dbReference type="FunFam" id="3.40.50.980:FF:000001">
    <property type="entry name" value="Non-ribosomal peptide synthetase"/>
    <property type="match status" value="1"/>
</dbReference>
<dbReference type="InterPro" id="IPR025110">
    <property type="entry name" value="AMP-bd_C"/>
</dbReference>
<dbReference type="SUPFAM" id="SSF47336">
    <property type="entry name" value="ACP-like"/>
    <property type="match status" value="2"/>
</dbReference>
<dbReference type="Gene3D" id="3.30.559.10">
    <property type="entry name" value="Chloramphenicol acetyltransferase-like domain"/>
    <property type="match status" value="2"/>
</dbReference>
<organism evidence="7 8">
    <name type="scientific">Acetivibrio mesophilus</name>
    <dbReference type="NCBI Taxonomy" id="2487273"/>
    <lineage>
        <taxon>Bacteria</taxon>
        <taxon>Bacillati</taxon>
        <taxon>Bacillota</taxon>
        <taxon>Clostridia</taxon>
        <taxon>Eubacteriales</taxon>
        <taxon>Oscillospiraceae</taxon>
        <taxon>Acetivibrio</taxon>
    </lineage>
</organism>
<dbReference type="CDD" id="cd19531">
    <property type="entry name" value="LCL_NRPS-like"/>
    <property type="match status" value="2"/>
</dbReference>
<proteinExistence type="inferred from homology"/>
<dbReference type="Gene3D" id="3.40.50.12780">
    <property type="entry name" value="N-terminal domain of ligase-like"/>
    <property type="match status" value="2"/>
</dbReference>
<dbReference type="Pfam" id="PF00501">
    <property type="entry name" value="AMP-binding"/>
    <property type="match status" value="3"/>
</dbReference>
<dbReference type="PROSITE" id="PS00012">
    <property type="entry name" value="PHOSPHOPANTETHEINE"/>
    <property type="match status" value="1"/>
</dbReference>
<dbReference type="FunFam" id="3.40.50.12780:FF:000012">
    <property type="entry name" value="Non-ribosomal peptide synthetase"/>
    <property type="match status" value="1"/>
</dbReference>
<gene>
    <name evidence="7" type="ORF">EFD62_08380</name>
</gene>
<evidence type="ECO:0000256" key="3">
    <source>
        <dbReference type="ARBA" id="ARBA00022450"/>
    </source>
</evidence>
<dbReference type="InterPro" id="IPR001242">
    <property type="entry name" value="Condensation_dom"/>
</dbReference>
<dbReference type="InterPro" id="IPR045851">
    <property type="entry name" value="AMP-bd_C_sf"/>
</dbReference>
<dbReference type="InterPro" id="IPR020845">
    <property type="entry name" value="AMP-binding_CS"/>
</dbReference>
<dbReference type="CDD" id="cd05930">
    <property type="entry name" value="A_NRPS"/>
    <property type="match status" value="1"/>
</dbReference>
<dbReference type="Gene3D" id="3.40.50.980">
    <property type="match status" value="2"/>
</dbReference>
<dbReference type="SMART" id="SM00823">
    <property type="entry name" value="PKS_PP"/>
    <property type="match status" value="2"/>
</dbReference>
<evidence type="ECO:0000256" key="4">
    <source>
        <dbReference type="ARBA" id="ARBA00022553"/>
    </source>
</evidence>
<dbReference type="PANTHER" id="PTHR45527:SF1">
    <property type="entry name" value="FATTY ACID SYNTHASE"/>
    <property type="match status" value="1"/>
</dbReference>
<dbReference type="Proteomes" id="UP000289166">
    <property type="component" value="Unassembled WGS sequence"/>
</dbReference>
<dbReference type="Pfam" id="PF13847">
    <property type="entry name" value="Methyltransf_31"/>
    <property type="match status" value="1"/>
</dbReference>
<keyword evidence="5" id="KW-0045">Antibiotic biosynthesis</keyword>
<comment type="cofactor">
    <cofactor evidence="1">
        <name>pantetheine 4'-phosphate</name>
        <dbReference type="ChEBI" id="CHEBI:47942"/>
    </cofactor>
</comment>
<keyword evidence="3" id="KW-0596">Phosphopantetheine</keyword>
<accession>A0A4Q0I7Z1</accession>
<dbReference type="GO" id="GO:0005829">
    <property type="term" value="C:cytosol"/>
    <property type="evidence" value="ECO:0007669"/>
    <property type="project" value="TreeGrafter"/>
</dbReference>
<sequence>MSNDVLNLYREYEESRKYWENKLGGEINELKIPADFTRTYRNKRGSCEIALDEGLCGKLTALAKNQDLLLYIIMMTGLKILLYRYTGQEDIVVASPLYKDEDVQKTNRYIVLRDLLKENMTFKELLMDVKKTVSEGIKNQYFPLEKLIEQIEDNRGGKLAARVGLMMEGIHKREAYEEVVSSPDSYFDFTIVARDGRITVRAEYNAALFKEESIRALLERYVYIFTQAVSDINTKLGDFSITTEEEKKRILFDFNNTKAYYPEDKTIHELFSEQAAKTPDNIAVVFNEQELTYRELEHKSNRLANYLIAAHNIEPDTLVGIFIENSIEQIVAILGILKAGGAYVPISTTLPEERIKTMIDDSKIRLVLSTAKNIKMLNKLQWECESFEAFLCLDTEDIYSENEAEESGLMDKKLWEYIGQNSVDEITGGGWASSYTGEALSKKEMDEYAENIFLKLKPYLNSKTRVLEIGCASGISMFRIAPYVGMYYGTDLSGVIIEKDRERAEKENLKNIRLECLPAHEIDKIEEKDFDIVIINSVIQAFSGHNYLRQVIKKSVNLMSEKGILFIGDIMDQDKKYELLDSLLEFKRNNPQYDTKTDVSEELFVSRRFFEDVAVEMREVAKVDFSTKIHTIENELTRYRYDAVMQIDKNNKEKVLAPKHKYQYDIRVLKGFDSTCPSSCVKPNNLAYIIYTSGTTGKPKGVMLEHKGVANLKAFFENVLKLSEEDRVIHFASISFDASVWDIFTGLLTGATLYIMPDDVIGSYSKFEEFLNKNRITFATLPPTYLVNLDPDRIITLKKLITAGSVSSMELFSKWKDRVEYRNGYGPTESTVCATMWKYDGEYEVSSSVPIGRPANNIRVYVVDKNNNLQPVGVEGELCIAGVSLARGYMNMPELTAEKFIESPFLPGERMYKSGDLARWLPDGNLEFLGRKDHQVKIRGFRIETGEIEFQLLKHGLIKEAVVVARGDEDKYLCAYYTAYEELSTSRLKDFLGRRLPDYMIPSYFVQLDAMPLTSNSKIDVKALPDPEGRKSLKTLYVEPQNEIEEKLAAIWKEILGVEKIGIDDDFFELGGHSLKATALVTEIHRTFNTEIQLKDVFEIRTIRGLAARIKTAGQSIYSSIKPAEAQENWPHGYYAASSAQKRLYIINQYEGIGTGYNMPAAIEIEGELNYERLKETFNKLIERHESLRTSFGVFEGEVAQIVHPSAELNIDYISRTEYIEKIKDGGIGRVIKEFVRPFDLEKAPLMRVGLAHTEERRHVLMVDMHHIISDGMSMNILIEEFAHLYEGKTLPELRIQYKDFAVWQNELFETEEIKKQGEYWKSVFAGNIPVLDMPSDYVRPSIQSFEGDRIDFELDRELTAGLNALAAQTGTTLYMVMLAAYNVLLSKYTGQEDIVVGSPIAGRHHPDMEKIIGFFVNTLALRNYPKDHKTFMEFLSEVRQSTLLAFENQDYQFEQLVDSIAVSRDLSRNPLFDTMFVMQNISSSELRIPDLRFKSLDIDYKTSKFDIKMEAMEWKDRIRMGVEYKTRLFERQTIERFARHYTNILRTIADCPQIVLSQISLMDDEEKNRMVYGLNQEMNAFDERRTVSQLFEQQAAATPDNIALVSGDTRLSYGQLNEKANSVARRLKNSGIKADDVVGILTGQNHHMIIGILAVLKAGAAYLPIDPEFPEERIKYMLSDSGARMLLCCGESSVSFEGEVINLESGEAYEEDSSNLQQGSKPGDLAYIIYTSGTTGKPKGVMIENHSLANYCNWFVGRFGIAREDKTVIVSSLCFDLSYTAFYSALICGSELHLISKQDYSDPEILLPYMEENGITYIKSTPSLFNMMVNSHAFLKPDTLKKLRLVVLGGEEINIKDIEHFNAVYPETDFVNHYGPTETTIGAIAEGIDFNRLELYRRSPVIGRPIDNTSVYILDRNLNPVPAGVRGEIYISGEGLSRGYLNNPSLTGEKFISNPFAKDDGKIPSRMYRTGDMARYLPDGSIAFYGRADNQIKIRGYRIEAGEIEAQLLSCGKVKEAFVMAREDENRDKYILAYIVCDEMVEEKELREFLIGRIPHYMIPSYFVRIEKMPLNSNGKVDIRSLPEPNRIKGRDYEAPSDSTEEKLAEIWKDILKIEDVGMNDNFFELGGHSLKATVLANRIYKEFNVKMPLSEIFTSSTIKNIASYIKNSRNSIYSSIEPVKKSSYYEISSAQRRMFVLSRIEGTGIAYNLPGVVEICGNLSKERLEEAFNELVRRHESLRTSFELVNEEPVQIVHEEAELHVEYEEADERSIESMIKEFVRPFDLRIAPLLRVKLVKLPKDDKGNEDRHILMYDMHHIISDGVSRKIMVDEFISLYEAKQLKPLRLQYKDFAAWQNRLFESEEIKKQENYWMKKFEGDIPVLNMPTDFERPAIKSFSGSNTSFKAGNELTSQLKELAGRTGTTLYMVLLTAYKILLSRYSGQEELVVGSPIAGRPHADLENIMGMFVNMIAIRSFPIGSKTFGQYLNEVKEDCLMAYENQDYQYEELVEALGARRDMSRNPLFDASFTLQNLDIEEIETEELKFKRYEIENTVAKFDLTLWCAEGNGDIEFVLEYCTSLFERSTALRLAEDYLKILKSIVTDENIRIKDIELEDRFVKRDKVLVKDIQFNF</sequence>
<dbReference type="GO" id="GO:0008610">
    <property type="term" value="P:lipid biosynthetic process"/>
    <property type="evidence" value="ECO:0007669"/>
    <property type="project" value="UniProtKB-ARBA"/>
</dbReference>
<dbReference type="Gene3D" id="3.30.300.30">
    <property type="match status" value="2"/>
</dbReference>
<evidence type="ECO:0000313" key="8">
    <source>
        <dbReference type="Proteomes" id="UP000289166"/>
    </source>
</evidence>
<keyword evidence="8" id="KW-1185">Reference proteome</keyword>
<dbReference type="InterPro" id="IPR029063">
    <property type="entry name" value="SAM-dependent_MTases_sf"/>
</dbReference>
<feature type="domain" description="Carrier" evidence="6">
    <location>
        <begin position="1039"/>
        <end position="1114"/>
    </location>
</feature>
<dbReference type="PANTHER" id="PTHR45527">
    <property type="entry name" value="NONRIBOSOMAL PEPTIDE SYNTHETASE"/>
    <property type="match status" value="1"/>
</dbReference>
<dbReference type="Gene3D" id="3.40.50.150">
    <property type="entry name" value="Vaccinia Virus protein VP39"/>
    <property type="match status" value="1"/>
</dbReference>
<dbReference type="FunFam" id="3.30.559.30:FF:000001">
    <property type="entry name" value="Non-ribosomal peptide synthetase"/>
    <property type="match status" value="1"/>
</dbReference>
<dbReference type="FunFam" id="1.10.1200.10:FF:000005">
    <property type="entry name" value="Nonribosomal peptide synthetase 1"/>
    <property type="match status" value="2"/>
</dbReference>
<name>A0A4Q0I7Z1_9FIRM</name>
<comment type="caution">
    <text evidence="7">The sequence shown here is derived from an EMBL/GenBank/DDBJ whole genome shotgun (WGS) entry which is preliminary data.</text>
</comment>
<dbReference type="GO" id="GO:0043041">
    <property type="term" value="P:amino acid activation for nonribosomal peptide biosynthetic process"/>
    <property type="evidence" value="ECO:0007669"/>
    <property type="project" value="TreeGrafter"/>
</dbReference>
<dbReference type="Pfam" id="PF00668">
    <property type="entry name" value="Condensation"/>
    <property type="match status" value="3"/>
</dbReference>
<dbReference type="GO" id="GO:0017000">
    <property type="term" value="P:antibiotic biosynthetic process"/>
    <property type="evidence" value="ECO:0007669"/>
    <property type="project" value="UniProtKB-KW"/>
</dbReference>
<dbReference type="InterPro" id="IPR009081">
    <property type="entry name" value="PP-bd_ACP"/>
</dbReference>
<dbReference type="Gene3D" id="2.30.38.10">
    <property type="entry name" value="Luciferase, Domain 3"/>
    <property type="match status" value="1"/>
</dbReference>
<evidence type="ECO:0000256" key="1">
    <source>
        <dbReference type="ARBA" id="ARBA00001957"/>
    </source>
</evidence>
<comment type="similarity">
    <text evidence="2">Belongs to the ATP-dependent AMP-binding enzyme family.</text>
</comment>
<dbReference type="NCBIfam" id="NF003417">
    <property type="entry name" value="PRK04813.1"/>
    <property type="match status" value="3"/>
</dbReference>
<reference evidence="8" key="1">
    <citation type="submission" date="2018-11" db="EMBL/GenBank/DDBJ databases">
        <title>Genome sequencing of a novel mesophilic and cellulolytic organism within the genus Hungateiclostridium.</title>
        <authorList>
            <person name="Rettenmaier R."/>
            <person name="Liebl W."/>
            <person name="Zverlov V."/>
        </authorList>
    </citation>
    <scope>NUCLEOTIDE SEQUENCE [LARGE SCALE GENOMIC DNA]</scope>
    <source>
        <strain evidence="8">N2K1</strain>
    </source>
</reference>
<dbReference type="SUPFAM" id="SSF52777">
    <property type="entry name" value="CoA-dependent acyltransferases"/>
    <property type="match status" value="5"/>
</dbReference>